<dbReference type="RefSeq" id="WP_013913332.1">
    <property type="nucleotide sequence ID" value="NC_011386.1"/>
</dbReference>
<dbReference type="EMBL" id="CP002826">
    <property type="protein sequence ID" value="AEI07663.1"/>
    <property type="molecule type" value="Genomic_DNA"/>
</dbReference>
<evidence type="ECO:0000313" key="1">
    <source>
        <dbReference type="EMBL" id="AEI07663.1"/>
    </source>
</evidence>
<dbReference type="Proteomes" id="UP000007730">
    <property type="component" value="Chromosome"/>
</dbReference>
<gene>
    <name evidence="1" type="ordered locus">OCA5_c29720</name>
</gene>
<name>F8BYC8_AFIC5</name>
<dbReference type="STRING" id="504832.OCA5_c29720"/>
<dbReference type="Gene3D" id="1.25.40.20">
    <property type="entry name" value="Ankyrin repeat-containing domain"/>
    <property type="match status" value="1"/>
</dbReference>
<dbReference type="KEGG" id="ocg:OCA5_c29720"/>
<accession>F8BYC8</accession>
<dbReference type="InterPro" id="IPR036770">
    <property type="entry name" value="Ankyrin_rpt-contain_sf"/>
</dbReference>
<dbReference type="HOGENOM" id="CLU_2937076_0_0_5"/>
<reference evidence="1 2" key="1">
    <citation type="journal article" date="2011" name="J. Bacteriol.">
        <title>Complete genome sequences of the chemolithoautotrophic Oligotropha carboxidovorans strains OM4 and OM5.</title>
        <authorList>
            <person name="Volland S."/>
            <person name="Rachinger M."/>
            <person name="Strittmatter A."/>
            <person name="Daniel R."/>
            <person name="Gottschalk G."/>
            <person name="Meyer O."/>
        </authorList>
    </citation>
    <scope>NUCLEOTIDE SEQUENCE [LARGE SCALE GENOMIC DNA]</scope>
    <source>
        <strain evidence="2">ATCC 49405 / DSM 1227 / KCTC 32145 / OM5</strain>
    </source>
</reference>
<organism evidence="1 2">
    <name type="scientific">Afipia carboxidovorans (strain ATCC 49405 / DSM 1227 / KCTC 32145 / OM5)</name>
    <name type="common">Oligotropha carboxidovorans</name>
    <dbReference type="NCBI Taxonomy" id="504832"/>
    <lineage>
        <taxon>Bacteria</taxon>
        <taxon>Pseudomonadati</taxon>
        <taxon>Pseudomonadota</taxon>
        <taxon>Alphaproteobacteria</taxon>
        <taxon>Hyphomicrobiales</taxon>
        <taxon>Nitrobacteraceae</taxon>
        <taxon>Afipia</taxon>
    </lineage>
</organism>
<sequence length="60" mass="6468">MTTGSDFARDGGPRQQDIVRLLIAAGADPTMTDQWGVSPLQHAQQKGYNELADILARALT</sequence>
<evidence type="ECO:0000313" key="2">
    <source>
        <dbReference type="Proteomes" id="UP000007730"/>
    </source>
</evidence>
<proteinExistence type="predicted"/>
<dbReference type="SUPFAM" id="SSF48403">
    <property type="entry name" value="Ankyrin repeat"/>
    <property type="match status" value="1"/>
</dbReference>
<dbReference type="OrthoDB" id="9812708at2"/>
<protein>
    <submittedName>
        <fullName evidence="1">Uncharacterized protein</fullName>
    </submittedName>
</protein>
<dbReference type="AlphaFoldDB" id="F8BYC8"/>
<keyword evidence="2" id="KW-1185">Reference proteome</keyword>